<gene>
    <name evidence="8" type="primary">fepE</name>
    <name evidence="8" type="ORF">NCTC12121_02339</name>
</gene>
<name>A0A376DI12_9GAMM</name>
<evidence type="ECO:0000256" key="2">
    <source>
        <dbReference type="ARBA" id="ARBA00022475"/>
    </source>
</evidence>
<feature type="transmembrane region" description="Helical" evidence="6">
    <location>
        <begin position="43"/>
        <end position="63"/>
    </location>
</feature>
<dbReference type="InterPro" id="IPR003856">
    <property type="entry name" value="LPS_length_determ_N"/>
</dbReference>
<protein>
    <submittedName>
        <fullName evidence="8">Ferric enterobactin transport protein fepE</fullName>
    </submittedName>
</protein>
<evidence type="ECO:0000256" key="5">
    <source>
        <dbReference type="ARBA" id="ARBA00023136"/>
    </source>
</evidence>
<keyword evidence="3 6" id="KW-0812">Transmembrane</keyword>
<dbReference type="PANTHER" id="PTHR32309:SF13">
    <property type="entry name" value="FERRIC ENTEROBACTIN TRANSPORT PROTEIN FEPE"/>
    <property type="match status" value="1"/>
</dbReference>
<evidence type="ECO:0000256" key="4">
    <source>
        <dbReference type="ARBA" id="ARBA00022989"/>
    </source>
</evidence>
<evidence type="ECO:0000256" key="6">
    <source>
        <dbReference type="SAM" id="Phobius"/>
    </source>
</evidence>
<dbReference type="RefSeq" id="WP_024522890.1">
    <property type="nucleotide sequence ID" value="NZ_CP065626.1"/>
</dbReference>
<proteinExistence type="predicted"/>
<dbReference type="Gene3D" id="3.30.1890.10">
    <property type="entry name" value="FepE-like"/>
    <property type="match status" value="2"/>
</dbReference>
<evidence type="ECO:0000256" key="3">
    <source>
        <dbReference type="ARBA" id="ARBA00022692"/>
    </source>
</evidence>
<keyword evidence="4 6" id="KW-1133">Transmembrane helix</keyword>
<dbReference type="GO" id="GO:0004713">
    <property type="term" value="F:protein tyrosine kinase activity"/>
    <property type="evidence" value="ECO:0007669"/>
    <property type="project" value="TreeGrafter"/>
</dbReference>
<evidence type="ECO:0000256" key="1">
    <source>
        <dbReference type="ARBA" id="ARBA00004651"/>
    </source>
</evidence>
<accession>A0A376DI12</accession>
<dbReference type="GO" id="GO:0005886">
    <property type="term" value="C:plasma membrane"/>
    <property type="evidence" value="ECO:0007669"/>
    <property type="project" value="UniProtKB-SubCell"/>
</dbReference>
<dbReference type="InterPro" id="IPR050445">
    <property type="entry name" value="Bact_polysacc_biosynth/exp"/>
</dbReference>
<organism evidence="8 9">
    <name type="scientific">Edwardsiella hoshinae</name>
    <dbReference type="NCBI Taxonomy" id="93378"/>
    <lineage>
        <taxon>Bacteria</taxon>
        <taxon>Pseudomonadati</taxon>
        <taxon>Pseudomonadota</taxon>
        <taxon>Gammaproteobacteria</taxon>
        <taxon>Enterobacterales</taxon>
        <taxon>Hafniaceae</taxon>
        <taxon>Edwardsiella</taxon>
    </lineage>
</organism>
<comment type="subcellular location">
    <subcellularLocation>
        <location evidence="1">Cell membrane</location>
        <topology evidence="1">Multi-pass membrane protein</topology>
    </subcellularLocation>
</comment>
<dbReference type="AlphaFoldDB" id="A0A376DI12"/>
<dbReference type="NCBIfam" id="NF007699">
    <property type="entry name" value="PRK10381.1"/>
    <property type="match status" value="1"/>
</dbReference>
<feature type="domain" description="Polysaccharide chain length determinant N-terminal" evidence="7">
    <location>
        <begin position="27"/>
        <end position="125"/>
    </location>
</feature>
<dbReference type="STRING" id="93378.A9798_10855"/>
<evidence type="ECO:0000313" key="9">
    <source>
        <dbReference type="Proteomes" id="UP000255248"/>
    </source>
</evidence>
<evidence type="ECO:0000313" key="8">
    <source>
        <dbReference type="EMBL" id="STC89799.1"/>
    </source>
</evidence>
<dbReference type="SUPFAM" id="SSF160355">
    <property type="entry name" value="Bacterial polysaccharide co-polymerase-like"/>
    <property type="match status" value="1"/>
</dbReference>
<sequence length="377" mass="41914">MPHKAHQSNQLTTSSRVLSPTPLSPADEIDLLDLLLVLFKAKWVIIGAVFACALLGLVANTLLPQKWTSNAELVPAQARELSTMHKALNQLALLDIHVDASPAWLIAHFIQTYDSQIVRREFIAQSDYYRQLTAQMRDAQEKARVLSALAEQAFSLSTPKDKGMEDKAFAYYRLGVTARSAQEAHALLQGYIDFVARRVEDDLRYRIQDQVDQILTQKKAQYQLNLERWKNQQQVNIRRLNYSLALAQAAGINKPMYGNGATFKDDGDFPIALGVNALRQKLDIERAQTDPSDLSADLKNAQLYIERLSQVQVADLQIQPFKYLMLPSMPLQKASPKGTLIVLLAAIAGLLLSSALVLMRHALASRHACSGASAEGK</sequence>
<feature type="transmembrane region" description="Helical" evidence="6">
    <location>
        <begin position="338"/>
        <end position="359"/>
    </location>
</feature>
<dbReference type="EMBL" id="UFXZ01000001">
    <property type="protein sequence ID" value="STC89799.1"/>
    <property type="molecule type" value="Genomic_DNA"/>
</dbReference>
<keyword evidence="5 6" id="KW-0472">Membrane</keyword>
<dbReference type="Pfam" id="PF02706">
    <property type="entry name" value="Wzz"/>
    <property type="match status" value="1"/>
</dbReference>
<reference evidence="8 9" key="1">
    <citation type="submission" date="2018-06" db="EMBL/GenBank/DDBJ databases">
        <authorList>
            <consortium name="Pathogen Informatics"/>
            <person name="Doyle S."/>
        </authorList>
    </citation>
    <scope>NUCLEOTIDE SEQUENCE [LARGE SCALE GENOMIC DNA]</scope>
    <source>
        <strain evidence="8 9">NCTC12121</strain>
    </source>
</reference>
<evidence type="ECO:0000259" key="7">
    <source>
        <dbReference type="Pfam" id="PF02706"/>
    </source>
</evidence>
<dbReference type="PANTHER" id="PTHR32309">
    <property type="entry name" value="TYROSINE-PROTEIN KINASE"/>
    <property type="match status" value="1"/>
</dbReference>
<keyword evidence="2" id="KW-1003">Cell membrane</keyword>
<dbReference type="Proteomes" id="UP000255248">
    <property type="component" value="Unassembled WGS sequence"/>
</dbReference>